<feature type="signal peptide" evidence="2">
    <location>
        <begin position="1"/>
        <end position="45"/>
    </location>
</feature>
<dbReference type="SUPFAM" id="SSF63829">
    <property type="entry name" value="Calcium-dependent phosphotriesterase"/>
    <property type="match status" value="1"/>
</dbReference>
<feature type="chain" id="PRO_5017449844" evidence="2">
    <location>
        <begin position="46"/>
        <end position="432"/>
    </location>
</feature>
<dbReference type="Gramene" id="GBG76356">
    <property type="protein sequence ID" value="GBG76356"/>
    <property type="gene ID" value="CBR_g22103"/>
</dbReference>
<keyword evidence="2" id="KW-0732">Signal</keyword>
<evidence type="ECO:0000313" key="3">
    <source>
        <dbReference type="EMBL" id="GBG76356.1"/>
    </source>
</evidence>
<dbReference type="Proteomes" id="UP000265515">
    <property type="component" value="Unassembled WGS sequence"/>
</dbReference>
<evidence type="ECO:0000256" key="1">
    <source>
        <dbReference type="SAM" id="MobiDB-lite"/>
    </source>
</evidence>
<organism evidence="3 4">
    <name type="scientific">Chara braunii</name>
    <name type="common">Braun's stonewort</name>
    <dbReference type="NCBI Taxonomy" id="69332"/>
    <lineage>
        <taxon>Eukaryota</taxon>
        <taxon>Viridiplantae</taxon>
        <taxon>Streptophyta</taxon>
        <taxon>Charophyceae</taxon>
        <taxon>Charales</taxon>
        <taxon>Characeae</taxon>
        <taxon>Chara</taxon>
    </lineage>
</organism>
<evidence type="ECO:0000256" key="2">
    <source>
        <dbReference type="SAM" id="SignalP"/>
    </source>
</evidence>
<name>A0A388L205_CHABU</name>
<sequence length="432" mass="46439">MDKRWGAASQMSYGGGARSTIARSPSRRSLAPGLLLLLAILFTSGHVLQRVEGGGGGGGGGGQSESPANHWLFSPSGVRDSFFTGDRSVDVRFLRGLQDNVHRRSMEDDALDLTVAQPLIEGNQSSVVVEHPLRKPFNISTKLSPLKCETEIRNIVHAPSSRVLYYILDEHCVTVPANKTTKWMLSYWKVDLQTAAVNGTATPELISNWWHSYAQSTAAVKFPIVVDPEDAYSPPTAHVYGMDLVPNDTSRLLLGATTEDQDRSKLIFMFTSNGSRSSAITNVPNVQSLAFNPAKTTQLWVSDSFPPFSSLLAADTDSNGGGNPPPPVKFDQMAGFVGVGGEPKISGANFGPQSFDPSGKCLYFVDRNLNQIWAIEPESGKVPTHVAGTGKAGDADGGIETAQFDGLRAVSYTHLDVYKRQALTRAGNVSIS</sequence>
<dbReference type="AlphaFoldDB" id="A0A388L205"/>
<accession>A0A388L205</accession>
<protein>
    <submittedName>
        <fullName evidence="3">Uncharacterized protein</fullName>
    </submittedName>
</protein>
<keyword evidence="4" id="KW-1185">Reference proteome</keyword>
<evidence type="ECO:0000313" key="4">
    <source>
        <dbReference type="Proteomes" id="UP000265515"/>
    </source>
</evidence>
<dbReference type="EMBL" id="BFEA01000243">
    <property type="protein sequence ID" value="GBG76356.1"/>
    <property type="molecule type" value="Genomic_DNA"/>
</dbReference>
<feature type="region of interest" description="Disordered" evidence="1">
    <location>
        <begin position="1"/>
        <end position="24"/>
    </location>
</feature>
<gene>
    <name evidence="3" type="ORF">CBR_g22103</name>
</gene>
<comment type="caution">
    <text evidence="3">The sequence shown here is derived from an EMBL/GenBank/DDBJ whole genome shotgun (WGS) entry which is preliminary data.</text>
</comment>
<reference evidence="3 4" key="1">
    <citation type="journal article" date="2018" name="Cell">
        <title>The Chara Genome: Secondary Complexity and Implications for Plant Terrestrialization.</title>
        <authorList>
            <person name="Nishiyama T."/>
            <person name="Sakayama H."/>
            <person name="Vries J.D."/>
            <person name="Buschmann H."/>
            <person name="Saint-Marcoux D."/>
            <person name="Ullrich K.K."/>
            <person name="Haas F.B."/>
            <person name="Vanderstraeten L."/>
            <person name="Becker D."/>
            <person name="Lang D."/>
            <person name="Vosolsobe S."/>
            <person name="Rombauts S."/>
            <person name="Wilhelmsson P.K.I."/>
            <person name="Janitza P."/>
            <person name="Kern R."/>
            <person name="Heyl A."/>
            <person name="Rumpler F."/>
            <person name="Villalobos L.I.A.C."/>
            <person name="Clay J.M."/>
            <person name="Skokan R."/>
            <person name="Toyoda A."/>
            <person name="Suzuki Y."/>
            <person name="Kagoshima H."/>
            <person name="Schijlen E."/>
            <person name="Tajeshwar N."/>
            <person name="Catarino B."/>
            <person name="Hetherington A.J."/>
            <person name="Saltykova A."/>
            <person name="Bonnot C."/>
            <person name="Breuninger H."/>
            <person name="Symeonidi A."/>
            <person name="Radhakrishnan G.V."/>
            <person name="Van Nieuwerburgh F."/>
            <person name="Deforce D."/>
            <person name="Chang C."/>
            <person name="Karol K.G."/>
            <person name="Hedrich R."/>
            <person name="Ulvskov P."/>
            <person name="Glockner G."/>
            <person name="Delwiche C.F."/>
            <person name="Petrasek J."/>
            <person name="Van de Peer Y."/>
            <person name="Friml J."/>
            <person name="Beilby M."/>
            <person name="Dolan L."/>
            <person name="Kohara Y."/>
            <person name="Sugano S."/>
            <person name="Fujiyama A."/>
            <person name="Delaux P.-M."/>
            <person name="Quint M."/>
            <person name="TheiBen G."/>
            <person name="Hagemann M."/>
            <person name="Harholt J."/>
            <person name="Dunand C."/>
            <person name="Zachgo S."/>
            <person name="Langdale J."/>
            <person name="Maumus F."/>
            <person name="Straeten D.V.D."/>
            <person name="Gould S.B."/>
            <person name="Rensing S.A."/>
        </authorList>
    </citation>
    <scope>NUCLEOTIDE SEQUENCE [LARGE SCALE GENOMIC DNA]</scope>
    <source>
        <strain evidence="3 4">S276</strain>
    </source>
</reference>
<proteinExistence type="predicted"/>
<dbReference type="InterPro" id="IPR011042">
    <property type="entry name" value="6-blade_b-propeller_TolB-like"/>
</dbReference>
<dbReference type="Gene3D" id="2.120.10.30">
    <property type="entry name" value="TolB, C-terminal domain"/>
    <property type="match status" value="1"/>
</dbReference>